<dbReference type="NCBIfam" id="TIGR00176">
    <property type="entry name" value="mobB"/>
    <property type="match status" value="1"/>
</dbReference>
<dbReference type="Pfam" id="PF03205">
    <property type="entry name" value="MobB"/>
    <property type="match status" value="1"/>
</dbReference>
<dbReference type="Gene3D" id="3.40.50.300">
    <property type="entry name" value="P-loop containing nucleotide triphosphate hydrolases"/>
    <property type="match status" value="1"/>
</dbReference>
<dbReference type="InterPro" id="IPR027417">
    <property type="entry name" value="P-loop_NTPase"/>
</dbReference>
<evidence type="ECO:0000313" key="3">
    <source>
        <dbReference type="Proteomes" id="UP001561046"/>
    </source>
</evidence>
<dbReference type="InterPro" id="IPR004435">
    <property type="entry name" value="MobB_dom"/>
</dbReference>
<dbReference type="RefSeq" id="WP_369336727.1">
    <property type="nucleotide sequence ID" value="NZ_JBFYGN010000001.1"/>
</dbReference>
<organism evidence="2 3">
    <name type="scientific">Comamonas guangdongensis</name>
    <dbReference type="NCBI Taxonomy" id="510515"/>
    <lineage>
        <taxon>Bacteria</taxon>
        <taxon>Pseudomonadati</taxon>
        <taxon>Pseudomonadota</taxon>
        <taxon>Betaproteobacteria</taxon>
        <taxon>Burkholderiales</taxon>
        <taxon>Comamonadaceae</taxon>
        <taxon>Comamonas</taxon>
    </lineage>
</organism>
<accession>A0ABV3ZNT1</accession>
<gene>
    <name evidence="2" type="primary">mobB</name>
    <name evidence="2" type="ORF">AB6724_00620</name>
</gene>
<keyword evidence="3" id="KW-1185">Reference proteome</keyword>
<evidence type="ECO:0000259" key="1">
    <source>
        <dbReference type="Pfam" id="PF03205"/>
    </source>
</evidence>
<sequence length="200" mass="22565">MAQKARAALKTGRRNRGDAGMKVIGFAGYSGVGKTTLVEALVALLRQRGLRVSVVKHAHHLFDVDREGKDSWRHRKAGAYEVLLASEKRMALMREHEQPLELSVHDMLAQLDPGVDWVLVEGFKHGDMPKIEVWRRQQDRLEQGKSIEPLYPHDARVLAVATDAARDLPQAPSQPVLDLNRPQAVLQWLLDRADSLEYKN</sequence>
<dbReference type="InterPro" id="IPR052539">
    <property type="entry name" value="MGD_biosynthesis_adapter"/>
</dbReference>
<dbReference type="EMBL" id="JBFYGN010000001">
    <property type="protein sequence ID" value="MEX8191336.1"/>
    <property type="molecule type" value="Genomic_DNA"/>
</dbReference>
<comment type="caution">
    <text evidence="2">The sequence shown here is derived from an EMBL/GenBank/DDBJ whole genome shotgun (WGS) entry which is preliminary data.</text>
</comment>
<protein>
    <submittedName>
        <fullName evidence="2">Molybdopterin-guanine dinucleotide biosynthesis protein B</fullName>
    </submittedName>
</protein>
<dbReference type="Proteomes" id="UP001561046">
    <property type="component" value="Unassembled WGS sequence"/>
</dbReference>
<dbReference type="CDD" id="cd03116">
    <property type="entry name" value="MobB"/>
    <property type="match status" value="1"/>
</dbReference>
<evidence type="ECO:0000313" key="2">
    <source>
        <dbReference type="EMBL" id="MEX8191336.1"/>
    </source>
</evidence>
<dbReference type="PANTHER" id="PTHR40072">
    <property type="entry name" value="MOLYBDOPTERIN-GUANINE DINUCLEOTIDE BIOSYNTHESIS ADAPTER PROTEIN-RELATED"/>
    <property type="match status" value="1"/>
</dbReference>
<name>A0ABV3ZNT1_9BURK</name>
<dbReference type="SUPFAM" id="SSF52540">
    <property type="entry name" value="P-loop containing nucleoside triphosphate hydrolases"/>
    <property type="match status" value="1"/>
</dbReference>
<dbReference type="PANTHER" id="PTHR40072:SF1">
    <property type="entry name" value="MOLYBDOPTERIN-GUANINE DINUCLEOTIDE BIOSYNTHESIS ADAPTER PROTEIN"/>
    <property type="match status" value="1"/>
</dbReference>
<reference evidence="2 3" key="1">
    <citation type="journal article" date="2013" name="Int. J. Syst. Evol. Microbiol.">
        <title>Comamonas guangdongensis sp. nov., isolated from subterranean forest sediment, and emended description of the genus Comamonas.</title>
        <authorList>
            <person name="Zhang J."/>
            <person name="Wang Y."/>
            <person name="Zhou S."/>
            <person name="Wu C."/>
            <person name="He J."/>
            <person name="Li F."/>
        </authorList>
    </citation>
    <scope>NUCLEOTIDE SEQUENCE [LARGE SCALE GENOMIC DNA]</scope>
    <source>
        <strain evidence="2 3">CCTCC AB2011133</strain>
    </source>
</reference>
<proteinExistence type="predicted"/>
<feature type="domain" description="Molybdopterin-guanine dinucleotide biosynthesis protein B (MobB)" evidence="1">
    <location>
        <begin position="23"/>
        <end position="162"/>
    </location>
</feature>